<feature type="compositionally biased region" description="Polar residues" evidence="1">
    <location>
        <begin position="100"/>
        <end position="118"/>
    </location>
</feature>
<dbReference type="EMBL" id="JAGPYM010000064">
    <property type="protein sequence ID" value="KAH6869901.1"/>
    <property type="molecule type" value="Genomic_DNA"/>
</dbReference>
<evidence type="ECO:0000256" key="1">
    <source>
        <dbReference type="SAM" id="MobiDB-lite"/>
    </source>
</evidence>
<organism evidence="3 4">
    <name type="scientific">Thelonectria olida</name>
    <dbReference type="NCBI Taxonomy" id="1576542"/>
    <lineage>
        <taxon>Eukaryota</taxon>
        <taxon>Fungi</taxon>
        <taxon>Dikarya</taxon>
        <taxon>Ascomycota</taxon>
        <taxon>Pezizomycotina</taxon>
        <taxon>Sordariomycetes</taxon>
        <taxon>Hypocreomycetidae</taxon>
        <taxon>Hypocreales</taxon>
        <taxon>Nectriaceae</taxon>
        <taxon>Thelonectria</taxon>
    </lineage>
</organism>
<comment type="caution">
    <text evidence="3">The sequence shown here is derived from an EMBL/GenBank/DDBJ whole genome shotgun (WGS) entry which is preliminary data.</text>
</comment>
<evidence type="ECO:0008006" key="5">
    <source>
        <dbReference type="Google" id="ProtNLM"/>
    </source>
</evidence>
<keyword evidence="4" id="KW-1185">Reference proteome</keyword>
<gene>
    <name evidence="3" type="ORF">B0T10DRAFT_467011</name>
</gene>
<reference evidence="3 4" key="1">
    <citation type="journal article" date="2021" name="Nat. Commun.">
        <title>Genetic determinants of endophytism in the Arabidopsis root mycobiome.</title>
        <authorList>
            <person name="Mesny F."/>
            <person name="Miyauchi S."/>
            <person name="Thiergart T."/>
            <person name="Pickel B."/>
            <person name="Atanasova L."/>
            <person name="Karlsson M."/>
            <person name="Huettel B."/>
            <person name="Barry K.W."/>
            <person name="Haridas S."/>
            <person name="Chen C."/>
            <person name="Bauer D."/>
            <person name="Andreopoulos W."/>
            <person name="Pangilinan J."/>
            <person name="LaButti K."/>
            <person name="Riley R."/>
            <person name="Lipzen A."/>
            <person name="Clum A."/>
            <person name="Drula E."/>
            <person name="Henrissat B."/>
            <person name="Kohler A."/>
            <person name="Grigoriev I.V."/>
            <person name="Martin F.M."/>
            <person name="Hacquard S."/>
        </authorList>
    </citation>
    <scope>NUCLEOTIDE SEQUENCE [LARGE SCALE GENOMIC DNA]</scope>
    <source>
        <strain evidence="3 4">MPI-CAGE-CH-0241</strain>
    </source>
</reference>
<accession>A0A9P8VQU4</accession>
<feature type="chain" id="PRO_5040516412" description="LysM domain-containing protein" evidence="2">
    <location>
        <begin position="23"/>
        <end position="277"/>
    </location>
</feature>
<sequence length="277" mass="30330">MNLVIFFLQISLASSTCTKTYGLWVPEKGQTFFMAVDAIDQVGDTEIQSLNPGINIEDIEVRKTYTLPHKSAISPADWSNDCPPYLLLNAQTTSEAGTLATATESGGSTNTTLYTSLVNRDKPTTETVASTASSNDETPTSHNTENSERGASTNPVTATTTIRTDATKTTSRESTTSTSSITCWDGGNVFSWGKSLRDDNSIRFCGTQKEHVIGEDGWWREYYYLDGTSESQQFEVRWIPGCQGDPEAVTGNEKCNSSLRGIGEKCKRPQILSRMLN</sequence>
<keyword evidence="2" id="KW-0732">Signal</keyword>
<evidence type="ECO:0000313" key="3">
    <source>
        <dbReference type="EMBL" id="KAH6869901.1"/>
    </source>
</evidence>
<dbReference type="AlphaFoldDB" id="A0A9P8VQU4"/>
<feature type="region of interest" description="Disordered" evidence="1">
    <location>
        <begin position="100"/>
        <end position="178"/>
    </location>
</feature>
<feature type="compositionally biased region" description="Polar residues" evidence="1">
    <location>
        <begin position="125"/>
        <end position="156"/>
    </location>
</feature>
<evidence type="ECO:0000256" key="2">
    <source>
        <dbReference type="SAM" id="SignalP"/>
    </source>
</evidence>
<feature type="compositionally biased region" description="Low complexity" evidence="1">
    <location>
        <begin position="157"/>
        <end position="178"/>
    </location>
</feature>
<feature type="signal peptide" evidence="2">
    <location>
        <begin position="1"/>
        <end position="22"/>
    </location>
</feature>
<name>A0A9P8VQU4_9HYPO</name>
<proteinExistence type="predicted"/>
<dbReference type="OrthoDB" id="5106729at2759"/>
<protein>
    <recommendedName>
        <fullName evidence="5">LysM domain-containing protein</fullName>
    </recommendedName>
</protein>
<evidence type="ECO:0000313" key="4">
    <source>
        <dbReference type="Proteomes" id="UP000777438"/>
    </source>
</evidence>
<dbReference type="Proteomes" id="UP000777438">
    <property type="component" value="Unassembled WGS sequence"/>
</dbReference>